<dbReference type="GO" id="GO:0071555">
    <property type="term" value="P:cell wall organization"/>
    <property type="evidence" value="ECO:0007669"/>
    <property type="project" value="UniProtKB-KW"/>
</dbReference>
<dbReference type="InterPro" id="IPR036565">
    <property type="entry name" value="Mur-like_cat_sf"/>
</dbReference>
<accession>A0A2A9CYB3</accession>
<evidence type="ECO:0000256" key="2">
    <source>
        <dbReference type="ARBA" id="ARBA00022598"/>
    </source>
</evidence>
<comment type="caution">
    <text evidence="15">The sequence shown here is derived from an EMBL/GenBank/DDBJ whole genome shotgun (WGS) entry which is preliminary data.</text>
</comment>
<dbReference type="GO" id="GO:0008360">
    <property type="term" value="P:regulation of cell shape"/>
    <property type="evidence" value="ECO:0007669"/>
    <property type="project" value="UniProtKB-KW"/>
</dbReference>
<dbReference type="GO" id="GO:0005524">
    <property type="term" value="F:ATP binding"/>
    <property type="evidence" value="ECO:0007669"/>
    <property type="project" value="UniProtKB-UniRule"/>
</dbReference>
<keyword evidence="3 10" id="KW-0132">Cell division</keyword>
<dbReference type="InterPro" id="IPR005863">
    <property type="entry name" value="UDP-N-AcMur_synth"/>
</dbReference>
<dbReference type="Gene3D" id="3.40.1190.10">
    <property type="entry name" value="Mur-like, catalytic domain"/>
    <property type="match status" value="1"/>
</dbReference>
<dbReference type="Proteomes" id="UP000224915">
    <property type="component" value="Unassembled WGS sequence"/>
</dbReference>
<dbReference type="Gene3D" id="3.40.1390.10">
    <property type="entry name" value="MurE/MurF, N-terminal domain"/>
    <property type="match status" value="1"/>
</dbReference>
<dbReference type="HAMAP" id="MF_02019">
    <property type="entry name" value="MurF"/>
    <property type="match status" value="1"/>
</dbReference>
<keyword evidence="5 10" id="KW-0067">ATP-binding</keyword>
<evidence type="ECO:0000256" key="11">
    <source>
        <dbReference type="RuleBase" id="RU004136"/>
    </source>
</evidence>
<keyword evidence="4 10" id="KW-0547">Nucleotide-binding</keyword>
<proteinExistence type="inferred from homology"/>
<dbReference type="NCBIfam" id="TIGR01143">
    <property type="entry name" value="murF"/>
    <property type="match status" value="1"/>
</dbReference>
<organism evidence="15 16">
    <name type="scientific">Serinibacter salmoneus</name>
    <dbReference type="NCBI Taxonomy" id="556530"/>
    <lineage>
        <taxon>Bacteria</taxon>
        <taxon>Bacillati</taxon>
        <taxon>Actinomycetota</taxon>
        <taxon>Actinomycetes</taxon>
        <taxon>Micrococcales</taxon>
        <taxon>Beutenbergiaceae</taxon>
        <taxon>Serinibacter</taxon>
    </lineage>
</organism>
<sequence length="465" mass="47794">MEQVAQATGGRLVGEGGAEVTAVAIDSRAVRAGDLYVALPGARVDGHAFVDAARAAGATGSLTTRDLGEQAGPHVVVEDAQTALGDLARADLLRRQAQGGTPDVVAITGSVGKTTTKDLVQDVLGALGHVYATRGSLNNEIGLPRTVLDSPQDTRVLVAEMGADAPGNLTYLTSIAPPRVAVVLAVGRAHLEGFGSIEGVQRAKAELVQALRPGGLAVLNHDDARVLAMRADAELVGAGVVTYSASGRPEAQVRAENTRVLDTGQASFDLCTPQGRASVTLALIGGHHVANALAAAAVALELGMSVQQVAEALAVAGPRSPHRMARHDLAGGVTLIDDSYNANPESMRAALRALVALARGRRSVAVLGEMRELGESSRDEHDALGRLAVRLDVDKLLVVGQGARPLYTGALLEGSFGEEAHFVTDPDQAEAWLRDTLEPGDVVLLKASNGAGLHALADRLVGGGA</sequence>
<keyword evidence="8 10" id="KW-0131">Cell cycle</keyword>
<evidence type="ECO:0000259" key="14">
    <source>
        <dbReference type="Pfam" id="PF08245"/>
    </source>
</evidence>
<evidence type="ECO:0000256" key="8">
    <source>
        <dbReference type="ARBA" id="ARBA00023306"/>
    </source>
</evidence>
<comment type="pathway">
    <text evidence="10 11">Cell wall biogenesis; peptidoglycan biosynthesis.</text>
</comment>
<dbReference type="InterPro" id="IPR004101">
    <property type="entry name" value="Mur_ligase_C"/>
</dbReference>
<evidence type="ECO:0000256" key="7">
    <source>
        <dbReference type="ARBA" id="ARBA00022984"/>
    </source>
</evidence>
<protein>
    <recommendedName>
        <fullName evidence="10 11">UDP-N-acetylmuramoyl-tripeptide--D-alanyl-D-alanine ligase</fullName>
        <ecNumber evidence="10 11">6.3.2.10</ecNumber>
    </recommendedName>
    <alternativeName>
        <fullName evidence="10">D-alanyl-D-alanine-adding enzyme</fullName>
    </alternativeName>
</protein>
<dbReference type="UniPathway" id="UPA00219"/>
<dbReference type="SUPFAM" id="SSF53244">
    <property type="entry name" value="MurD-like peptide ligases, peptide-binding domain"/>
    <property type="match status" value="1"/>
</dbReference>
<feature type="domain" description="Mur ligase central" evidence="14">
    <location>
        <begin position="107"/>
        <end position="299"/>
    </location>
</feature>
<dbReference type="EMBL" id="PDJD01000001">
    <property type="protein sequence ID" value="PFG19383.1"/>
    <property type="molecule type" value="Genomic_DNA"/>
</dbReference>
<dbReference type="SUPFAM" id="SSF53623">
    <property type="entry name" value="MurD-like peptide ligases, catalytic domain"/>
    <property type="match status" value="1"/>
</dbReference>
<evidence type="ECO:0000256" key="4">
    <source>
        <dbReference type="ARBA" id="ARBA00022741"/>
    </source>
</evidence>
<dbReference type="InterPro" id="IPR036615">
    <property type="entry name" value="Mur_ligase_C_dom_sf"/>
</dbReference>
<dbReference type="GO" id="GO:0009252">
    <property type="term" value="P:peptidoglycan biosynthetic process"/>
    <property type="evidence" value="ECO:0007669"/>
    <property type="project" value="UniProtKB-UniRule"/>
</dbReference>
<dbReference type="SUPFAM" id="SSF63418">
    <property type="entry name" value="MurE/MurF N-terminal domain"/>
    <property type="match status" value="1"/>
</dbReference>
<evidence type="ECO:0000256" key="3">
    <source>
        <dbReference type="ARBA" id="ARBA00022618"/>
    </source>
</evidence>
<reference evidence="15 16" key="1">
    <citation type="submission" date="2017-10" db="EMBL/GenBank/DDBJ databases">
        <title>Sequencing the genomes of 1000 actinobacteria strains.</title>
        <authorList>
            <person name="Klenk H.-P."/>
        </authorList>
    </citation>
    <scope>NUCLEOTIDE SEQUENCE [LARGE SCALE GENOMIC DNA]</scope>
    <source>
        <strain evidence="15 16">DSM 21801</strain>
    </source>
</reference>
<dbReference type="InterPro" id="IPR013221">
    <property type="entry name" value="Mur_ligase_cen"/>
</dbReference>
<feature type="binding site" evidence="10">
    <location>
        <begin position="109"/>
        <end position="115"/>
    </location>
    <ligand>
        <name>ATP</name>
        <dbReference type="ChEBI" id="CHEBI:30616"/>
    </ligand>
</feature>
<dbReference type="AlphaFoldDB" id="A0A2A9CYB3"/>
<comment type="catalytic activity">
    <reaction evidence="10 11">
        <text>D-alanyl-D-alanine + UDP-N-acetyl-alpha-D-muramoyl-L-alanyl-gamma-D-glutamyl-meso-2,6-diaminopimelate + ATP = UDP-N-acetyl-alpha-D-muramoyl-L-alanyl-gamma-D-glutamyl-meso-2,6-diaminopimeloyl-D-alanyl-D-alanine + ADP + phosphate + H(+)</text>
        <dbReference type="Rhea" id="RHEA:28374"/>
        <dbReference type="ChEBI" id="CHEBI:15378"/>
        <dbReference type="ChEBI" id="CHEBI:30616"/>
        <dbReference type="ChEBI" id="CHEBI:43474"/>
        <dbReference type="ChEBI" id="CHEBI:57822"/>
        <dbReference type="ChEBI" id="CHEBI:61386"/>
        <dbReference type="ChEBI" id="CHEBI:83905"/>
        <dbReference type="ChEBI" id="CHEBI:456216"/>
        <dbReference type="EC" id="6.3.2.10"/>
    </reaction>
</comment>
<dbReference type="InterPro" id="IPR051046">
    <property type="entry name" value="MurCDEF_CellWall_CoF430Synth"/>
</dbReference>
<dbReference type="PANTHER" id="PTHR43024">
    <property type="entry name" value="UDP-N-ACETYLMURAMOYL-TRIPEPTIDE--D-ALANYL-D-ALANINE LIGASE"/>
    <property type="match status" value="1"/>
</dbReference>
<dbReference type="GO" id="GO:0008766">
    <property type="term" value="F:UDP-N-acetylmuramoylalanyl-D-glutamyl-2,6-diaminopimelate-D-alanyl-D-alanine ligase activity"/>
    <property type="evidence" value="ECO:0007669"/>
    <property type="project" value="RHEA"/>
</dbReference>
<evidence type="ECO:0000313" key="15">
    <source>
        <dbReference type="EMBL" id="PFG19383.1"/>
    </source>
</evidence>
<keyword evidence="2 10" id="KW-0436">Ligase</keyword>
<evidence type="ECO:0000256" key="10">
    <source>
        <dbReference type="HAMAP-Rule" id="MF_02019"/>
    </source>
</evidence>
<evidence type="ECO:0000256" key="5">
    <source>
        <dbReference type="ARBA" id="ARBA00022840"/>
    </source>
</evidence>
<name>A0A2A9CYB3_9MICO</name>
<evidence type="ECO:0000313" key="16">
    <source>
        <dbReference type="Proteomes" id="UP000224915"/>
    </source>
</evidence>
<evidence type="ECO:0000259" key="12">
    <source>
        <dbReference type="Pfam" id="PF01225"/>
    </source>
</evidence>
<dbReference type="Pfam" id="PF01225">
    <property type="entry name" value="Mur_ligase"/>
    <property type="match status" value="1"/>
</dbReference>
<feature type="domain" description="Mur ligase C-terminal" evidence="13">
    <location>
        <begin position="322"/>
        <end position="448"/>
    </location>
</feature>
<dbReference type="InterPro" id="IPR035911">
    <property type="entry name" value="MurE/MurF_N"/>
</dbReference>
<dbReference type="EC" id="6.3.2.10" evidence="10 11"/>
<feature type="domain" description="Mur ligase N-terminal catalytic" evidence="12">
    <location>
        <begin position="20"/>
        <end position="88"/>
    </location>
</feature>
<dbReference type="Pfam" id="PF08245">
    <property type="entry name" value="Mur_ligase_M"/>
    <property type="match status" value="1"/>
</dbReference>
<comment type="similarity">
    <text evidence="10">Belongs to the MurCDEF family. MurF subfamily.</text>
</comment>
<evidence type="ECO:0000256" key="1">
    <source>
        <dbReference type="ARBA" id="ARBA00022490"/>
    </source>
</evidence>
<gene>
    <name evidence="10" type="primary">murF</name>
    <name evidence="15" type="ORF">ATL40_0943</name>
</gene>
<dbReference type="GO" id="GO:0047480">
    <property type="term" value="F:UDP-N-acetylmuramoyl-tripeptide-D-alanyl-D-alanine ligase activity"/>
    <property type="evidence" value="ECO:0007669"/>
    <property type="project" value="UniProtKB-UniRule"/>
</dbReference>
<dbReference type="GO" id="GO:0005737">
    <property type="term" value="C:cytoplasm"/>
    <property type="evidence" value="ECO:0007669"/>
    <property type="project" value="UniProtKB-SubCell"/>
</dbReference>
<dbReference type="PANTHER" id="PTHR43024:SF1">
    <property type="entry name" value="UDP-N-ACETYLMURAMOYL-TRIPEPTIDE--D-ALANYL-D-ALANINE LIGASE"/>
    <property type="match status" value="1"/>
</dbReference>
<dbReference type="OrthoDB" id="9800958at2"/>
<evidence type="ECO:0000256" key="6">
    <source>
        <dbReference type="ARBA" id="ARBA00022960"/>
    </source>
</evidence>
<dbReference type="InterPro" id="IPR000713">
    <property type="entry name" value="Mur_ligase_N"/>
</dbReference>
<evidence type="ECO:0000259" key="13">
    <source>
        <dbReference type="Pfam" id="PF02875"/>
    </source>
</evidence>
<keyword evidence="6 10" id="KW-0133">Cell shape</keyword>
<dbReference type="Pfam" id="PF02875">
    <property type="entry name" value="Mur_ligase_C"/>
    <property type="match status" value="1"/>
</dbReference>
<dbReference type="GO" id="GO:0051301">
    <property type="term" value="P:cell division"/>
    <property type="evidence" value="ECO:0007669"/>
    <property type="project" value="UniProtKB-KW"/>
</dbReference>
<keyword evidence="7 10" id="KW-0573">Peptidoglycan synthesis</keyword>
<comment type="subcellular location">
    <subcellularLocation>
        <location evidence="10 11">Cytoplasm</location>
    </subcellularLocation>
</comment>
<dbReference type="Gene3D" id="3.90.190.20">
    <property type="entry name" value="Mur ligase, C-terminal domain"/>
    <property type="match status" value="1"/>
</dbReference>
<keyword evidence="16" id="KW-1185">Reference proteome</keyword>
<keyword evidence="9 10" id="KW-0961">Cell wall biogenesis/degradation</keyword>
<keyword evidence="1 10" id="KW-0963">Cytoplasm</keyword>
<evidence type="ECO:0000256" key="9">
    <source>
        <dbReference type="ARBA" id="ARBA00023316"/>
    </source>
</evidence>
<comment type="function">
    <text evidence="10 11">Involved in cell wall formation. Catalyzes the final step in the synthesis of UDP-N-acetylmuramoyl-pentapeptide, the precursor of murein.</text>
</comment>